<organism evidence="1 2">
    <name type="scientific">Trichonephila clavata</name>
    <name type="common">Joro spider</name>
    <name type="synonym">Nephila clavata</name>
    <dbReference type="NCBI Taxonomy" id="2740835"/>
    <lineage>
        <taxon>Eukaryota</taxon>
        <taxon>Metazoa</taxon>
        <taxon>Ecdysozoa</taxon>
        <taxon>Arthropoda</taxon>
        <taxon>Chelicerata</taxon>
        <taxon>Arachnida</taxon>
        <taxon>Araneae</taxon>
        <taxon>Araneomorphae</taxon>
        <taxon>Entelegynae</taxon>
        <taxon>Araneoidea</taxon>
        <taxon>Nephilidae</taxon>
        <taxon>Trichonephila</taxon>
    </lineage>
</organism>
<dbReference type="EMBL" id="BMAO01021346">
    <property type="protein sequence ID" value="GFQ73771.1"/>
    <property type="molecule type" value="Genomic_DNA"/>
</dbReference>
<sequence>MMLSNCHEAKYAKVNRSMKDGSKEEFEYNRILQQNHGRCRPCRPNGKCLWIRSKILQVVKKSIFSPIDERSGQLMDCVLRTQTSENEIFLISLYLLQKP</sequence>
<name>A0A8X6KI14_TRICU</name>
<reference evidence="1" key="1">
    <citation type="submission" date="2020-07" db="EMBL/GenBank/DDBJ databases">
        <title>Multicomponent nature underlies the extraordinary mechanical properties of spider dragline silk.</title>
        <authorList>
            <person name="Kono N."/>
            <person name="Nakamura H."/>
            <person name="Mori M."/>
            <person name="Yoshida Y."/>
            <person name="Ohtoshi R."/>
            <person name="Malay A.D."/>
            <person name="Moran D.A.P."/>
            <person name="Tomita M."/>
            <person name="Numata K."/>
            <person name="Arakawa K."/>
        </authorList>
    </citation>
    <scope>NUCLEOTIDE SEQUENCE</scope>
</reference>
<evidence type="ECO:0000313" key="1">
    <source>
        <dbReference type="EMBL" id="GFQ73771.1"/>
    </source>
</evidence>
<proteinExistence type="predicted"/>
<evidence type="ECO:0000313" key="2">
    <source>
        <dbReference type="Proteomes" id="UP000887116"/>
    </source>
</evidence>
<keyword evidence="2" id="KW-1185">Reference proteome</keyword>
<dbReference type="OrthoDB" id="75807at2759"/>
<dbReference type="AlphaFoldDB" id="A0A8X6KI14"/>
<dbReference type="Proteomes" id="UP000887116">
    <property type="component" value="Unassembled WGS sequence"/>
</dbReference>
<comment type="caution">
    <text evidence="1">The sequence shown here is derived from an EMBL/GenBank/DDBJ whole genome shotgun (WGS) entry which is preliminary data.</text>
</comment>
<accession>A0A8X6KI14</accession>
<gene>
    <name evidence="1" type="ORF">TNCT_158261</name>
</gene>
<protein>
    <submittedName>
        <fullName evidence="1">Uncharacterized protein</fullName>
    </submittedName>
</protein>